<protein>
    <submittedName>
        <fullName evidence="1">Uncharacterized protein</fullName>
    </submittedName>
</protein>
<accession>A0A225V650</accession>
<comment type="caution">
    <text evidence="1">The sequence shown here is derived from an EMBL/GenBank/DDBJ whole genome shotgun (WGS) entry which is preliminary data.</text>
</comment>
<evidence type="ECO:0000313" key="1">
    <source>
        <dbReference type="EMBL" id="OWZ01346.1"/>
    </source>
</evidence>
<evidence type="ECO:0000313" key="2">
    <source>
        <dbReference type="Proteomes" id="UP000198211"/>
    </source>
</evidence>
<dbReference type="OrthoDB" id="121849at2759"/>
<reference evidence="2" key="1">
    <citation type="submission" date="2017-03" db="EMBL/GenBank/DDBJ databases">
        <title>Phytopthora megakarya and P. palmivora, two closely related causual agents of cacao black pod achieved similar genome size and gene model numbers by different mechanisms.</title>
        <authorList>
            <person name="Ali S."/>
            <person name="Shao J."/>
            <person name="Larry D.J."/>
            <person name="Kronmiller B."/>
            <person name="Shen D."/>
            <person name="Strem M.D."/>
            <person name="Melnick R.L."/>
            <person name="Guiltinan M.J."/>
            <person name="Tyler B.M."/>
            <person name="Meinhardt L.W."/>
            <person name="Bailey B.A."/>
        </authorList>
    </citation>
    <scope>NUCLEOTIDE SEQUENCE [LARGE SCALE GENOMIC DNA]</scope>
    <source>
        <strain evidence="2">zdho120</strain>
    </source>
</reference>
<gene>
    <name evidence="1" type="ORF">PHMEG_00027286</name>
</gene>
<dbReference type="EMBL" id="NBNE01006924">
    <property type="protein sequence ID" value="OWZ01346.1"/>
    <property type="molecule type" value="Genomic_DNA"/>
</dbReference>
<dbReference type="STRING" id="4795.A0A225V650"/>
<organism evidence="1 2">
    <name type="scientific">Phytophthora megakarya</name>
    <dbReference type="NCBI Taxonomy" id="4795"/>
    <lineage>
        <taxon>Eukaryota</taxon>
        <taxon>Sar</taxon>
        <taxon>Stramenopiles</taxon>
        <taxon>Oomycota</taxon>
        <taxon>Peronosporomycetes</taxon>
        <taxon>Peronosporales</taxon>
        <taxon>Peronosporaceae</taxon>
        <taxon>Phytophthora</taxon>
    </lineage>
</organism>
<feature type="non-terminal residue" evidence="1">
    <location>
        <position position="1"/>
    </location>
</feature>
<dbReference type="AlphaFoldDB" id="A0A225V650"/>
<dbReference type="Proteomes" id="UP000198211">
    <property type="component" value="Unassembled WGS sequence"/>
</dbReference>
<keyword evidence="2" id="KW-1185">Reference proteome</keyword>
<proteinExistence type="predicted"/>
<name>A0A225V650_9STRA</name>
<sequence length="65" mass="7388">QKRRQFGCKVCSLLLQCKNAWETKFYCVECSRANADEDSVIWRVDLSQKVRPHDPSGPPNSATCS</sequence>